<dbReference type="PANTHER" id="PTHR23278">
    <property type="entry name" value="SIDESTEP PROTEIN"/>
    <property type="match status" value="1"/>
</dbReference>
<dbReference type="SMART" id="SM00409">
    <property type="entry name" value="IG"/>
    <property type="match status" value="2"/>
</dbReference>
<accession>A0A8J4YES8</accession>
<evidence type="ECO:0000259" key="4">
    <source>
        <dbReference type="PROSITE" id="PS50835"/>
    </source>
</evidence>
<keyword evidence="2" id="KW-0472">Membrane</keyword>
<dbReference type="PROSITE" id="PS50835">
    <property type="entry name" value="IG_LIKE"/>
    <property type="match status" value="3"/>
</dbReference>
<dbReference type="InterPro" id="IPR013162">
    <property type="entry name" value="CD80_C2-set"/>
</dbReference>
<dbReference type="InterPro" id="IPR036179">
    <property type="entry name" value="Ig-like_dom_sf"/>
</dbReference>
<dbReference type="OrthoDB" id="5843397at2759"/>
<comment type="subcellular location">
    <subcellularLocation>
        <location evidence="1">Membrane</location>
        <topology evidence="1">Single-pass membrane protein</topology>
    </subcellularLocation>
</comment>
<feature type="domain" description="Ig-like" evidence="4">
    <location>
        <begin position="37"/>
        <end position="131"/>
    </location>
</feature>
<evidence type="ECO:0000256" key="1">
    <source>
        <dbReference type="ARBA" id="ARBA00004167"/>
    </source>
</evidence>
<dbReference type="InterPro" id="IPR013783">
    <property type="entry name" value="Ig-like_fold"/>
</dbReference>
<feature type="domain" description="Ig-like" evidence="4">
    <location>
        <begin position="138"/>
        <end position="232"/>
    </location>
</feature>
<dbReference type="AlphaFoldDB" id="A0A8J4YES8"/>
<dbReference type="GO" id="GO:0016020">
    <property type="term" value="C:membrane"/>
    <property type="evidence" value="ECO:0007669"/>
    <property type="project" value="UniProtKB-SubCell"/>
</dbReference>
<reference evidence="5" key="1">
    <citation type="submission" date="2020-07" db="EMBL/GenBank/DDBJ databases">
        <title>The High-quality genome of the commercially important snow crab, Chionoecetes opilio.</title>
        <authorList>
            <person name="Jeong J.-H."/>
            <person name="Ryu S."/>
        </authorList>
    </citation>
    <scope>NUCLEOTIDE SEQUENCE</scope>
    <source>
        <strain evidence="5">MADBK_172401_WGS</strain>
        <tissue evidence="5">Digestive gland</tissue>
    </source>
</reference>
<comment type="caution">
    <text evidence="5">The sequence shown here is derived from an EMBL/GenBank/DDBJ whole genome shotgun (WGS) entry which is preliminary data.</text>
</comment>
<proteinExistence type="predicted"/>
<keyword evidence="6" id="KW-1185">Reference proteome</keyword>
<dbReference type="InterPro" id="IPR007110">
    <property type="entry name" value="Ig-like_dom"/>
</dbReference>
<evidence type="ECO:0000256" key="3">
    <source>
        <dbReference type="ARBA" id="ARBA00023157"/>
    </source>
</evidence>
<dbReference type="Proteomes" id="UP000770661">
    <property type="component" value="Unassembled WGS sequence"/>
</dbReference>
<organism evidence="5 6">
    <name type="scientific">Chionoecetes opilio</name>
    <name type="common">Atlantic snow crab</name>
    <name type="synonym">Cancer opilio</name>
    <dbReference type="NCBI Taxonomy" id="41210"/>
    <lineage>
        <taxon>Eukaryota</taxon>
        <taxon>Metazoa</taxon>
        <taxon>Ecdysozoa</taxon>
        <taxon>Arthropoda</taxon>
        <taxon>Crustacea</taxon>
        <taxon>Multicrustacea</taxon>
        <taxon>Malacostraca</taxon>
        <taxon>Eumalacostraca</taxon>
        <taxon>Eucarida</taxon>
        <taxon>Decapoda</taxon>
        <taxon>Pleocyemata</taxon>
        <taxon>Brachyura</taxon>
        <taxon>Eubrachyura</taxon>
        <taxon>Majoidea</taxon>
        <taxon>Majidae</taxon>
        <taxon>Chionoecetes</taxon>
    </lineage>
</organism>
<gene>
    <name evidence="5" type="primary">Nphs1_5</name>
    <name evidence="5" type="ORF">GWK47_037566</name>
</gene>
<sequence length="291" mass="31346">MCVCVRTSVHVCPSVYKAHVHIVIPPLLPSAVPPGPPTIVHNNNRQQVVGAVGPLEEGAHTELTCQSSEGSPTPTLTWWRDGERLDQLVTLSEQGVASRITVVASRALQGATLTCQALNNNITEPSSTSITINVLLRPLSVRIVGEVGTLSAGRPVELVCRAVGSRPPARITFWRGKHNITDVTRTVMNNGNVTTGSVIFRPTRHDDGRHVRCIAVNPTLAHAVIEDSVMLSVRYQPEVALSLGAALDPEAIKEGDDVYFTCTIHANPPARRVQWLHNVSPYPPSLPCMAG</sequence>
<dbReference type="SUPFAM" id="SSF48726">
    <property type="entry name" value="Immunoglobulin"/>
    <property type="match status" value="2"/>
</dbReference>
<protein>
    <submittedName>
        <fullName evidence="5">Nephrin</fullName>
    </submittedName>
</protein>
<dbReference type="Gene3D" id="2.60.40.10">
    <property type="entry name" value="Immunoglobulins"/>
    <property type="match status" value="3"/>
</dbReference>
<keyword evidence="3" id="KW-1015">Disulfide bond</keyword>
<dbReference type="EMBL" id="JACEEZ010005024">
    <property type="protein sequence ID" value="KAG0725952.1"/>
    <property type="molecule type" value="Genomic_DNA"/>
</dbReference>
<feature type="domain" description="Ig-like" evidence="4">
    <location>
        <begin position="237"/>
        <end position="291"/>
    </location>
</feature>
<dbReference type="InterPro" id="IPR003599">
    <property type="entry name" value="Ig_sub"/>
</dbReference>
<dbReference type="PANTHER" id="PTHR23278:SF19">
    <property type="entry name" value="OBSCURIN"/>
    <property type="match status" value="1"/>
</dbReference>
<evidence type="ECO:0000256" key="2">
    <source>
        <dbReference type="ARBA" id="ARBA00023136"/>
    </source>
</evidence>
<evidence type="ECO:0000313" key="5">
    <source>
        <dbReference type="EMBL" id="KAG0725952.1"/>
    </source>
</evidence>
<name>A0A8J4YES8_CHIOP</name>
<evidence type="ECO:0000313" key="6">
    <source>
        <dbReference type="Proteomes" id="UP000770661"/>
    </source>
</evidence>
<dbReference type="Pfam" id="PF08205">
    <property type="entry name" value="C2-set_2"/>
    <property type="match status" value="2"/>
</dbReference>